<keyword evidence="2" id="KW-1185">Reference proteome</keyword>
<evidence type="ECO:0000313" key="1">
    <source>
        <dbReference type="EMBL" id="TFF33552.1"/>
    </source>
</evidence>
<sequence>MFGLADDYACVVVGHPAHEFLFIRSRKPGIDKKTMMYW</sequence>
<proteinExistence type="predicted"/>
<dbReference type="OrthoDB" id="594739at2"/>
<reference evidence="1 2" key="1">
    <citation type="journal article" date="2017" name="Int. J. Syst. Evol. Microbiol.">
        <title>Mucilaginibacterpsychrotolerans sp. nov., isolated from peatlands.</title>
        <authorList>
            <person name="Deng Y."/>
            <person name="Shen L."/>
            <person name="Xu B."/>
            <person name="Liu Y."/>
            <person name="Gu Z."/>
            <person name="Liu H."/>
            <person name="Zhou Y."/>
        </authorList>
    </citation>
    <scope>NUCLEOTIDE SEQUENCE [LARGE SCALE GENOMIC DNA]</scope>
    <source>
        <strain evidence="1 2">NH7-4</strain>
    </source>
</reference>
<comment type="caution">
    <text evidence="1">The sequence shown here is derived from an EMBL/GenBank/DDBJ whole genome shotgun (WGS) entry which is preliminary data.</text>
</comment>
<protein>
    <submittedName>
        <fullName evidence="1">Uncharacterized protein</fullName>
    </submittedName>
</protein>
<evidence type="ECO:0000313" key="2">
    <source>
        <dbReference type="Proteomes" id="UP000297540"/>
    </source>
</evidence>
<gene>
    <name evidence="1" type="ORF">E2R66_25475</name>
</gene>
<organism evidence="1 2">
    <name type="scientific">Mucilaginibacter psychrotolerans</name>
    <dbReference type="NCBI Taxonomy" id="1524096"/>
    <lineage>
        <taxon>Bacteria</taxon>
        <taxon>Pseudomonadati</taxon>
        <taxon>Bacteroidota</taxon>
        <taxon>Sphingobacteriia</taxon>
        <taxon>Sphingobacteriales</taxon>
        <taxon>Sphingobacteriaceae</taxon>
        <taxon>Mucilaginibacter</taxon>
    </lineage>
</organism>
<dbReference type="AlphaFoldDB" id="A0A4Y8S3M9"/>
<dbReference type="Proteomes" id="UP000297540">
    <property type="component" value="Unassembled WGS sequence"/>
</dbReference>
<accession>A0A4Y8S3M9</accession>
<name>A0A4Y8S3M9_9SPHI</name>
<dbReference type="EMBL" id="SOZE01000043">
    <property type="protein sequence ID" value="TFF33552.1"/>
    <property type="molecule type" value="Genomic_DNA"/>
</dbReference>